<evidence type="ECO:0000256" key="11">
    <source>
        <dbReference type="PROSITE-ProRule" id="PRU10040"/>
    </source>
</evidence>
<dbReference type="InterPro" id="IPR012334">
    <property type="entry name" value="Pectin_lyas_fold"/>
</dbReference>
<evidence type="ECO:0000256" key="3">
    <source>
        <dbReference type="ARBA" id="ARBA00006027"/>
    </source>
</evidence>
<evidence type="ECO:0000256" key="1">
    <source>
        <dbReference type="ARBA" id="ARBA00004613"/>
    </source>
</evidence>
<dbReference type="Pfam" id="PF01095">
    <property type="entry name" value="Pectinesterase"/>
    <property type="match status" value="1"/>
</dbReference>
<keyword evidence="7 12" id="KW-0378">Hydrolase</keyword>
<evidence type="ECO:0000256" key="4">
    <source>
        <dbReference type="ARBA" id="ARBA00007786"/>
    </source>
</evidence>
<evidence type="ECO:0000313" key="14">
    <source>
        <dbReference type="EMBL" id="KAK6146600.1"/>
    </source>
</evidence>
<evidence type="ECO:0000256" key="2">
    <source>
        <dbReference type="ARBA" id="ARBA00005184"/>
    </source>
</evidence>
<comment type="pathway">
    <text evidence="2 12">Glycan metabolism; pectin degradation; 2-dehydro-3-deoxy-D-gluconate from pectin: step 1/5.</text>
</comment>
<comment type="catalytic activity">
    <reaction evidence="10 12">
        <text>[(1-&gt;4)-alpha-D-galacturonosyl methyl ester](n) + n H2O = [(1-&gt;4)-alpha-D-galacturonosyl](n) + n methanol + n H(+)</text>
        <dbReference type="Rhea" id="RHEA:22380"/>
        <dbReference type="Rhea" id="RHEA-COMP:14570"/>
        <dbReference type="Rhea" id="RHEA-COMP:14573"/>
        <dbReference type="ChEBI" id="CHEBI:15377"/>
        <dbReference type="ChEBI" id="CHEBI:15378"/>
        <dbReference type="ChEBI" id="CHEBI:17790"/>
        <dbReference type="ChEBI" id="CHEBI:140522"/>
        <dbReference type="ChEBI" id="CHEBI:140523"/>
        <dbReference type="EC" id="3.1.1.11"/>
    </reaction>
</comment>
<accession>A0ABR0WHG4</accession>
<evidence type="ECO:0000256" key="9">
    <source>
        <dbReference type="ARBA" id="ARBA00023316"/>
    </source>
</evidence>
<dbReference type="Gene3D" id="2.160.20.10">
    <property type="entry name" value="Single-stranded right-handed beta-helix, Pectin lyase-like"/>
    <property type="match status" value="1"/>
</dbReference>
<evidence type="ECO:0000256" key="6">
    <source>
        <dbReference type="ARBA" id="ARBA00022525"/>
    </source>
</evidence>
<comment type="caution">
    <text evidence="14">The sequence shown here is derived from an EMBL/GenBank/DDBJ whole genome shotgun (WGS) entry which is preliminary data.</text>
</comment>
<evidence type="ECO:0000256" key="5">
    <source>
        <dbReference type="ARBA" id="ARBA00013229"/>
    </source>
</evidence>
<evidence type="ECO:0000256" key="12">
    <source>
        <dbReference type="RuleBase" id="RU000589"/>
    </source>
</evidence>
<dbReference type="Proteomes" id="UP001318860">
    <property type="component" value="Unassembled WGS sequence"/>
</dbReference>
<keyword evidence="15" id="KW-1185">Reference proteome</keyword>
<dbReference type="InterPro" id="IPR000070">
    <property type="entry name" value="Pectinesterase_cat"/>
</dbReference>
<gene>
    <name evidence="14" type="ORF">DH2020_020469</name>
</gene>
<keyword evidence="8 12" id="KW-0063">Aspartyl esterase</keyword>
<dbReference type="SUPFAM" id="SSF51126">
    <property type="entry name" value="Pectin lyase-like"/>
    <property type="match status" value="1"/>
</dbReference>
<dbReference type="SUPFAM" id="SSF101148">
    <property type="entry name" value="Plant invertase/pectin methylesterase inhibitor"/>
    <property type="match status" value="1"/>
</dbReference>
<keyword evidence="9" id="KW-0961">Cell wall biogenesis/degradation</keyword>
<name>A0ABR0WHG4_REHGL</name>
<dbReference type="EMBL" id="JABTTQ020000011">
    <property type="protein sequence ID" value="KAK6146600.1"/>
    <property type="molecule type" value="Genomic_DNA"/>
</dbReference>
<keyword evidence="6" id="KW-0964">Secreted</keyword>
<dbReference type="NCBIfam" id="TIGR01614">
    <property type="entry name" value="PME_inhib"/>
    <property type="match status" value="1"/>
</dbReference>
<evidence type="ECO:0000256" key="10">
    <source>
        <dbReference type="ARBA" id="ARBA00047928"/>
    </source>
</evidence>
<dbReference type="SMART" id="SM00856">
    <property type="entry name" value="PMEI"/>
    <property type="match status" value="1"/>
</dbReference>
<dbReference type="InterPro" id="IPR006501">
    <property type="entry name" value="Pectinesterase_inhib_dom"/>
</dbReference>
<comment type="similarity">
    <text evidence="3">In the N-terminal section; belongs to the PMEI family.</text>
</comment>
<dbReference type="EC" id="3.1.1.11" evidence="5 12"/>
<comment type="subcellular location">
    <subcellularLocation>
        <location evidence="1">Secreted</location>
    </subcellularLocation>
</comment>
<feature type="domain" description="Pectinesterase inhibitor" evidence="13">
    <location>
        <begin position="20"/>
        <end position="179"/>
    </location>
</feature>
<feature type="active site" evidence="11">
    <location>
        <position position="382"/>
    </location>
</feature>
<dbReference type="Gene3D" id="1.20.140.40">
    <property type="entry name" value="Invertase/pectin methylesterase inhibitor family protein"/>
    <property type="match status" value="1"/>
</dbReference>
<comment type="similarity">
    <text evidence="4">In the C-terminal section; belongs to the pectinesterase family.</text>
</comment>
<dbReference type="Pfam" id="PF04043">
    <property type="entry name" value="PMEI"/>
    <property type="match status" value="1"/>
</dbReference>
<dbReference type="CDD" id="cd15798">
    <property type="entry name" value="PMEI-like_3"/>
    <property type="match status" value="1"/>
</dbReference>
<protein>
    <recommendedName>
        <fullName evidence="5 12">Pectinesterase</fullName>
        <ecNumber evidence="5 12">3.1.1.11</ecNumber>
    </recommendedName>
</protein>
<dbReference type="PANTHER" id="PTHR31707">
    <property type="entry name" value="PECTINESTERASE"/>
    <property type="match status" value="1"/>
</dbReference>
<dbReference type="InterPro" id="IPR033131">
    <property type="entry name" value="Pectinesterase_Asp_AS"/>
</dbReference>
<proteinExistence type="inferred from homology"/>
<dbReference type="InterPro" id="IPR011050">
    <property type="entry name" value="Pectin_lyase_fold/virulence"/>
</dbReference>
<evidence type="ECO:0000259" key="13">
    <source>
        <dbReference type="SMART" id="SM00856"/>
    </source>
</evidence>
<evidence type="ECO:0000313" key="15">
    <source>
        <dbReference type="Proteomes" id="UP001318860"/>
    </source>
</evidence>
<sequence length="541" mass="60629">MLSFMLAISFGLSQSKLDKPFFTSIKALCEMTIYPKTCYDALSPLTHDSKNNHDSQFLYNISVQVSIDEITRVSKRFSENGILTQTLEHTKETLLLSALESCRDFLSLALYNLNWSLPTNGSALTTRETRTNFRTWLSAAGAGLQTCMDDFEYAPDEVRKFVSASVHNSTKLVTTSLAIISKIDDYMSLHEGPSIVDTIDASSEVISDWDPINWMSSKDKKRIHKPKHTIKPDVVVAKDGSGKYKTISEAINDVPRHSNKRFVIYVKKGVYYENVRVEKEKWNVLIYGDGMENTIVSSNRSNRTGSSTSLSATFAAYGKRFIAKDMGFQNTAGAANGQAVALLSHSDKSVFYRCLIDGYQDTLYAHAHRQFYRECKIYGTIDFIFGDAAVVIQNCNILVKRPLRSQTNVITAQGKKNPYSKTGISIQKCSIAAAENLDGIKTFLGRPWKDYSTTVIMDSQLGSLIDPKGWLPWNNNVSAPDTIHYVEHKNVGPGAVTTQRVRWKRLRLNNTQKDASKFTVRSFIDGDQWIPSTGVPFQADL</sequence>
<reference evidence="14 15" key="1">
    <citation type="journal article" date="2021" name="Comput. Struct. Biotechnol. J.">
        <title>De novo genome assembly of the potent medicinal plant Rehmannia glutinosa using nanopore technology.</title>
        <authorList>
            <person name="Ma L."/>
            <person name="Dong C."/>
            <person name="Song C."/>
            <person name="Wang X."/>
            <person name="Zheng X."/>
            <person name="Niu Y."/>
            <person name="Chen S."/>
            <person name="Feng W."/>
        </authorList>
    </citation>
    <scope>NUCLEOTIDE SEQUENCE [LARGE SCALE GENOMIC DNA]</scope>
    <source>
        <strain evidence="14">DH-2019</strain>
    </source>
</reference>
<organism evidence="14 15">
    <name type="scientific">Rehmannia glutinosa</name>
    <name type="common">Chinese foxglove</name>
    <dbReference type="NCBI Taxonomy" id="99300"/>
    <lineage>
        <taxon>Eukaryota</taxon>
        <taxon>Viridiplantae</taxon>
        <taxon>Streptophyta</taxon>
        <taxon>Embryophyta</taxon>
        <taxon>Tracheophyta</taxon>
        <taxon>Spermatophyta</taxon>
        <taxon>Magnoliopsida</taxon>
        <taxon>eudicotyledons</taxon>
        <taxon>Gunneridae</taxon>
        <taxon>Pentapetalae</taxon>
        <taxon>asterids</taxon>
        <taxon>lamiids</taxon>
        <taxon>Lamiales</taxon>
        <taxon>Orobanchaceae</taxon>
        <taxon>Rehmannieae</taxon>
        <taxon>Rehmannia</taxon>
    </lineage>
</organism>
<dbReference type="InterPro" id="IPR035513">
    <property type="entry name" value="Invertase/methylesterase_inhib"/>
</dbReference>
<dbReference type="PROSITE" id="PS00503">
    <property type="entry name" value="PECTINESTERASE_2"/>
    <property type="match status" value="1"/>
</dbReference>
<evidence type="ECO:0000256" key="7">
    <source>
        <dbReference type="ARBA" id="ARBA00022801"/>
    </source>
</evidence>
<evidence type="ECO:0000256" key="8">
    <source>
        <dbReference type="ARBA" id="ARBA00023085"/>
    </source>
</evidence>